<evidence type="ECO:0000259" key="7">
    <source>
        <dbReference type="PROSITE" id="PS51085"/>
    </source>
</evidence>
<comment type="cofactor">
    <cofactor evidence="1">
        <name>FAD</name>
        <dbReference type="ChEBI" id="CHEBI:57692"/>
    </cofactor>
</comment>
<dbReference type="Gene3D" id="3.10.20.30">
    <property type="match status" value="1"/>
</dbReference>
<dbReference type="OrthoDB" id="4307358at2"/>
<reference evidence="9 10" key="1">
    <citation type="submission" date="2014-05" db="EMBL/GenBank/DDBJ databases">
        <title>Complete genome sequence of Corynebacterium marinum DSM 44953.</title>
        <authorList>
            <person name="Schaffert L."/>
            <person name="Albersmeier A."/>
            <person name="Kalinowski J."/>
            <person name="Ruckert C."/>
        </authorList>
    </citation>
    <scope>NUCLEOTIDE SEQUENCE [LARGE SCALE GENOMIC DNA]</scope>
    <source>
        <strain evidence="9 10">DSM 44953</strain>
    </source>
</reference>
<evidence type="ECO:0000256" key="5">
    <source>
        <dbReference type="ARBA" id="ARBA00023125"/>
    </source>
</evidence>
<keyword evidence="10" id="KW-1185">Reference proteome</keyword>
<evidence type="ECO:0000256" key="2">
    <source>
        <dbReference type="ARBA" id="ARBA00022714"/>
    </source>
</evidence>
<dbReference type="STRING" id="1224162.B840_09750"/>
<dbReference type="InterPro" id="IPR001041">
    <property type="entry name" value="2Fe-2S_ferredoxin-type"/>
</dbReference>
<dbReference type="PRINTS" id="PR00410">
    <property type="entry name" value="PHEHYDRXLASE"/>
</dbReference>
<feature type="domain" description="2Fe-2S ferredoxin-type" evidence="7">
    <location>
        <begin position="3"/>
        <end position="96"/>
    </location>
</feature>
<dbReference type="HOGENOM" id="CLU_517523_0_0_11"/>
<sequence>MTHQIALAFEDGITRFIECAEDQTIADAAYQARINVPFDCRDGACGTCKSFCESGDYDEGEYIEDALSEDEAAEGYILTCQTKPYTDMVVQIATTSVLAKTGASTLIGTITELERLSESTVKFAVQIEDRETLNYLPGQYMNIAPPNSDFHRSYSFSSGPSEDIVTFLVKLTRGGLMSEYLTDTAKVGDRLNLTGPMGSFFLREPVNPILLLAGGTGLAPITSILEKLSEDELLDVPVRLIYGATFDHDLVELEKLDAFRDRLPDFDYFTVVSDPESTNERKGYVTQHMDIEEHLHNGEADVYLCGPPPMVEAVRTFLNDQENPPQNFYYEKFSSAAGTTGDSSVTATTTSTDTSAEVTISAPGVETGQVHRLDDTTRSIFEARMALEVGVATLVAGILDEEDFVAFRELADKANSFIEGDKVTDLAGYITANDAYHEFLFKRSGNDAMLQAYRNLEVPKAMDRELENEGFMHADIAKEHHEIIDALEAKDLTRVRELLELHNTHAIETMTQVGAARTTA</sequence>
<evidence type="ECO:0000313" key="9">
    <source>
        <dbReference type="EMBL" id="AJK69541.1"/>
    </source>
</evidence>
<keyword evidence="2" id="KW-0479">Metal-binding</keyword>
<dbReference type="CDD" id="cd00207">
    <property type="entry name" value="fer2"/>
    <property type="match status" value="1"/>
</dbReference>
<name>A0A0B6TXU2_9CORY</name>
<dbReference type="SUPFAM" id="SSF52343">
    <property type="entry name" value="Ferredoxin reductase-like, C-terminal NADP-linked domain"/>
    <property type="match status" value="1"/>
</dbReference>
<evidence type="ECO:0000256" key="4">
    <source>
        <dbReference type="ARBA" id="ARBA00023015"/>
    </source>
</evidence>
<dbReference type="InterPro" id="IPR017938">
    <property type="entry name" value="Riboflavin_synthase-like_b-brl"/>
</dbReference>
<dbReference type="InterPro" id="IPR017927">
    <property type="entry name" value="FAD-bd_FR_type"/>
</dbReference>
<dbReference type="SMART" id="SM00895">
    <property type="entry name" value="FCD"/>
    <property type="match status" value="1"/>
</dbReference>
<evidence type="ECO:0000256" key="1">
    <source>
        <dbReference type="ARBA" id="ARBA00001974"/>
    </source>
</evidence>
<dbReference type="EMBL" id="CP007790">
    <property type="protein sequence ID" value="AJK69541.1"/>
    <property type="molecule type" value="Genomic_DNA"/>
</dbReference>
<dbReference type="InterPro" id="IPR050415">
    <property type="entry name" value="MRET"/>
</dbReference>
<keyword evidence="3" id="KW-0411">Iron-sulfur</keyword>
<dbReference type="SUPFAM" id="SSF54292">
    <property type="entry name" value="2Fe-2S ferredoxin-like"/>
    <property type="match status" value="1"/>
</dbReference>
<keyword evidence="6" id="KW-0804">Transcription</keyword>
<accession>A0A0B6TXU2</accession>
<keyword evidence="2" id="KW-0001">2Fe-2S</keyword>
<dbReference type="PANTHER" id="PTHR47354:SF5">
    <property type="entry name" value="PROTEIN RFBI"/>
    <property type="match status" value="1"/>
</dbReference>
<keyword evidence="5" id="KW-0238">DNA-binding</keyword>
<keyword evidence="9" id="KW-0223">Dioxygenase</keyword>
<dbReference type="InterPro" id="IPR039261">
    <property type="entry name" value="FNR_nucleotide-bd"/>
</dbReference>
<dbReference type="GO" id="GO:0051213">
    <property type="term" value="F:dioxygenase activity"/>
    <property type="evidence" value="ECO:0007669"/>
    <property type="project" value="UniProtKB-KW"/>
</dbReference>
<feature type="domain" description="FAD-binding FR-type" evidence="8">
    <location>
        <begin position="103"/>
        <end position="203"/>
    </location>
</feature>
<proteinExistence type="predicted"/>
<dbReference type="InterPro" id="IPR047683">
    <property type="entry name" value="BenC-like_FAD_NAD-bd"/>
</dbReference>
<keyword evidence="4" id="KW-0805">Transcription regulation</keyword>
<dbReference type="RefSeq" id="WP_042621958.1">
    <property type="nucleotide sequence ID" value="NZ_CP007790.1"/>
</dbReference>
<dbReference type="InterPro" id="IPR008333">
    <property type="entry name" value="Cbr1-like_FAD-bd_dom"/>
</dbReference>
<dbReference type="GO" id="GO:0003677">
    <property type="term" value="F:DNA binding"/>
    <property type="evidence" value="ECO:0007669"/>
    <property type="project" value="UniProtKB-KW"/>
</dbReference>
<dbReference type="Proteomes" id="UP000031928">
    <property type="component" value="Chromosome"/>
</dbReference>
<dbReference type="Gene3D" id="2.40.30.10">
    <property type="entry name" value="Translation factors"/>
    <property type="match status" value="1"/>
</dbReference>
<dbReference type="Gene3D" id="1.20.120.530">
    <property type="entry name" value="GntR ligand-binding domain-like"/>
    <property type="match status" value="1"/>
</dbReference>
<dbReference type="Gene3D" id="3.40.50.80">
    <property type="entry name" value="Nucleotide-binding domain of ferredoxin-NADP reductase (FNR) module"/>
    <property type="match status" value="1"/>
</dbReference>
<dbReference type="Pfam" id="PF00970">
    <property type="entry name" value="FAD_binding_6"/>
    <property type="match status" value="1"/>
</dbReference>
<evidence type="ECO:0000313" key="10">
    <source>
        <dbReference type="Proteomes" id="UP000031928"/>
    </source>
</evidence>
<evidence type="ECO:0000256" key="3">
    <source>
        <dbReference type="ARBA" id="ARBA00023014"/>
    </source>
</evidence>
<dbReference type="InterPro" id="IPR001709">
    <property type="entry name" value="Flavoprot_Pyr_Nucl_cyt_Rdtase"/>
</dbReference>
<dbReference type="InterPro" id="IPR012675">
    <property type="entry name" value="Beta-grasp_dom_sf"/>
</dbReference>
<keyword evidence="9" id="KW-0560">Oxidoreductase</keyword>
<dbReference type="SUPFAM" id="SSF63380">
    <property type="entry name" value="Riboflavin synthase domain-like"/>
    <property type="match status" value="1"/>
</dbReference>
<evidence type="ECO:0000259" key="8">
    <source>
        <dbReference type="PROSITE" id="PS51384"/>
    </source>
</evidence>
<dbReference type="Pfam" id="PF00111">
    <property type="entry name" value="Fer2"/>
    <property type="match status" value="1"/>
</dbReference>
<gene>
    <name evidence="9" type="ORF">B840_09750</name>
</gene>
<dbReference type="PRINTS" id="PR00371">
    <property type="entry name" value="FPNCR"/>
</dbReference>
<dbReference type="CDD" id="cd06209">
    <property type="entry name" value="BenDO_FAD_NAD"/>
    <property type="match status" value="1"/>
</dbReference>
<dbReference type="InterPro" id="IPR036010">
    <property type="entry name" value="2Fe-2S_ferredoxin-like_sf"/>
</dbReference>
<dbReference type="InterPro" id="IPR006058">
    <property type="entry name" value="2Fe2S_fd_BS"/>
</dbReference>
<dbReference type="NCBIfam" id="NF040810">
    <property type="entry name" value="BenC"/>
    <property type="match status" value="1"/>
</dbReference>
<dbReference type="SUPFAM" id="SSF48008">
    <property type="entry name" value="GntR ligand-binding domain-like"/>
    <property type="match status" value="1"/>
</dbReference>
<dbReference type="InterPro" id="IPR008920">
    <property type="entry name" value="TF_FadR/GntR_C"/>
</dbReference>
<dbReference type="KEGG" id="cmq:B840_09750"/>
<organism evidence="9 10">
    <name type="scientific">Corynebacterium marinum DSM 44953</name>
    <dbReference type="NCBI Taxonomy" id="1224162"/>
    <lineage>
        <taxon>Bacteria</taxon>
        <taxon>Bacillati</taxon>
        <taxon>Actinomycetota</taxon>
        <taxon>Actinomycetes</taxon>
        <taxon>Mycobacteriales</taxon>
        <taxon>Corynebacteriaceae</taxon>
        <taxon>Corynebacterium</taxon>
    </lineage>
</organism>
<dbReference type="Pfam" id="PF00175">
    <property type="entry name" value="NAD_binding_1"/>
    <property type="match status" value="1"/>
</dbReference>
<dbReference type="PROSITE" id="PS51384">
    <property type="entry name" value="FAD_FR"/>
    <property type="match status" value="1"/>
</dbReference>
<dbReference type="AlphaFoldDB" id="A0A0B6TXU2"/>
<keyword evidence="2" id="KW-0408">Iron</keyword>
<dbReference type="PROSITE" id="PS00197">
    <property type="entry name" value="2FE2S_FER_1"/>
    <property type="match status" value="1"/>
</dbReference>
<dbReference type="InterPro" id="IPR001433">
    <property type="entry name" value="OxRdtase_FAD/NAD-bd"/>
</dbReference>
<dbReference type="Pfam" id="PF07729">
    <property type="entry name" value="FCD"/>
    <property type="match status" value="1"/>
</dbReference>
<dbReference type="GO" id="GO:0051537">
    <property type="term" value="F:2 iron, 2 sulfur cluster binding"/>
    <property type="evidence" value="ECO:0007669"/>
    <property type="project" value="UniProtKB-KW"/>
</dbReference>
<dbReference type="PROSITE" id="PS51085">
    <property type="entry name" value="2FE2S_FER_2"/>
    <property type="match status" value="1"/>
</dbReference>
<dbReference type="PANTHER" id="PTHR47354">
    <property type="entry name" value="NADH OXIDOREDUCTASE HCR"/>
    <property type="match status" value="1"/>
</dbReference>
<dbReference type="InterPro" id="IPR011711">
    <property type="entry name" value="GntR_C"/>
</dbReference>
<protein>
    <submittedName>
        <fullName evidence="9">Benzoate 1,2-dioxygenase ferredoxin reductase subunit</fullName>
    </submittedName>
</protein>
<evidence type="ECO:0000256" key="6">
    <source>
        <dbReference type="ARBA" id="ARBA00023163"/>
    </source>
</evidence>